<gene>
    <name evidence="1" type="ORF">PHYPA_015243</name>
</gene>
<dbReference type="EMBL" id="ABEU02000011">
    <property type="protein sequence ID" value="PNR45472.1"/>
    <property type="molecule type" value="Genomic_DNA"/>
</dbReference>
<dbReference type="InterPro" id="IPR004948">
    <property type="entry name" value="Nuc-triphosphatase_THEP1"/>
</dbReference>
<evidence type="ECO:0000313" key="3">
    <source>
        <dbReference type="Proteomes" id="UP000006727"/>
    </source>
</evidence>
<dbReference type="Gene3D" id="3.40.50.300">
    <property type="entry name" value="P-loop containing nucleotide triphosphate hydrolases"/>
    <property type="match status" value="1"/>
</dbReference>
<evidence type="ECO:0000313" key="2">
    <source>
        <dbReference type="EnsemblPlants" id="PAC:32959277.CDS.1"/>
    </source>
</evidence>
<dbReference type="PANTHER" id="PTHR43146:SF2">
    <property type="entry name" value="NUCLEOSIDE-TRIPHOSPHATASE THEP1"/>
    <property type="match status" value="1"/>
</dbReference>
<dbReference type="Gramene" id="Pp3c11_19180V3.1">
    <property type="protein sequence ID" value="PAC:32959277.CDS.1"/>
    <property type="gene ID" value="Pp3c11_19180"/>
</dbReference>
<dbReference type="InterPro" id="IPR027417">
    <property type="entry name" value="P-loop_NTPase"/>
</dbReference>
<dbReference type="Proteomes" id="UP000006727">
    <property type="component" value="Chromosome 11"/>
</dbReference>
<evidence type="ECO:0000313" key="1">
    <source>
        <dbReference type="EMBL" id="PNR45472.1"/>
    </source>
</evidence>
<evidence type="ECO:0008006" key="4">
    <source>
        <dbReference type="Google" id="ProtNLM"/>
    </source>
</evidence>
<dbReference type="EnsemblPlants" id="Pp3c11_19180V3.1">
    <property type="protein sequence ID" value="PAC:32959277.CDS.1"/>
    <property type="gene ID" value="Pp3c11_19180"/>
</dbReference>
<reference evidence="2" key="3">
    <citation type="submission" date="2020-12" db="UniProtKB">
        <authorList>
            <consortium name="EnsemblPlants"/>
        </authorList>
    </citation>
    <scope>IDENTIFICATION</scope>
</reference>
<accession>A0A2K1JVB8</accession>
<dbReference type="SUPFAM" id="SSF52540">
    <property type="entry name" value="P-loop containing nucleoside triphosphate hydrolases"/>
    <property type="match status" value="1"/>
</dbReference>
<dbReference type="Gramene" id="Pp3c11_19180V3.2">
    <property type="protein sequence ID" value="PAC:32959278.CDS.1"/>
    <property type="gene ID" value="Pp3c11_19180"/>
</dbReference>
<sequence length="271" mass="29075">MVVTEAVLQGVQGELDASGVEQVPPSSAINVFVTGQPGVGKTSLVLNAVKKLPKDAVAGFYTLDALNPKSGEKIGLDVETFAGERAPLSRLRRGCGPKVGKYYFASEAFEKTVLPLLTPSKAIKLHVVDEVGRMELQSDQFKKSLMALLASPQVAVFGSLPACRFGHDLPFVEAIKRRPDTAILTLTKSNRDAAALQVEDLLKNIVGSAASGVVASILDFQPASTGSSDSFRNFSNPIPSDIFSSPDIQRHLDVEEPAEKRRKMMPDQSLL</sequence>
<dbReference type="STRING" id="3218.A0A2K1JVB8"/>
<protein>
    <recommendedName>
        <fullName evidence="4">AAA+ ATPase domain-containing protein</fullName>
    </recommendedName>
</protein>
<dbReference type="PANTHER" id="PTHR43146">
    <property type="entry name" value="CANCER-RELATED NUCLEOSIDE-TRIPHOSPHATASE"/>
    <property type="match status" value="1"/>
</dbReference>
<dbReference type="PaxDb" id="3218-PP1S123_101V6.1"/>
<dbReference type="GO" id="GO:0017111">
    <property type="term" value="F:ribonucleoside triphosphate phosphatase activity"/>
    <property type="evidence" value="ECO:0007669"/>
    <property type="project" value="InterPro"/>
</dbReference>
<name>A0A2K1JVB8_PHYPA</name>
<keyword evidence="3" id="KW-1185">Reference proteome</keyword>
<reference evidence="1 3" key="1">
    <citation type="journal article" date="2008" name="Science">
        <title>The Physcomitrella genome reveals evolutionary insights into the conquest of land by plants.</title>
        <authorList>
            <person name="Rensing S."/>
            <person name="Lang D."/>
            <person name="Zimmer A."/>
            <person name="Terry A."/>
            <person name="Salamov A."/>
            <person name="Shapiro H."/>
            <person name="Nishiyama T."/>
            <person name="Perroud P.-F."/>
            <person name="Lindquist E."/>
            <person name="Kamisugi Y."/>
            <person name="Tanahashi T."/>
            <person name="Sakakibara K."/>
            <person name="Fujita T."/>
            <person name="Oishi K."/>
            <person name="Shin-I T."/>
            <person name="Kuroki Y."/>
            <person name="Toyoda A."/>
            <person name="Suzuki Y."/>
            <person name="Hashimoto A."/>
            <person name="Yamaguchi K."/>
            <person name="Sugano A."/>
            <person name="Kohara Y."/>
            <person name="Fujiyama A."/>
            <person name="Anterola A."/>
            <person name="Aoki S."/>
            <person name="Ashton N."/>
            <person name="Barbazuk W.B."/>
            <person name="Barker E."/>
            <person name="Bennetzen J."/>
            <person name="Bezanilla M."/>
            <person name="Blankenship R."/>
            <person name="Cho S.H."/>
            <person name="Dutcher S."/>
            <person name="Estelle M."/>
            <person name="Fawcett J.A."/>
            <person name="Gundlach H."/>
            <person name="Hanada K."/>
            <person name="Heyl A."/>
            <person name="Hicks K.A."/>
            <person name="Hugh J."/>
            <person name="Lohr M."/>
            <person name="Mayer K."/>
            <person name="Melkozernov A."/>
            <person name="Murata T."/>
            <person name="Nelson D."/>
            <person name="Pils B."/>
            <person name="Prigge M."/>
            <person name="Reiss B."/>
            <person name="Renner T."/>
            <person name="Rombauts S."/>
            <person name="Rushton P."/>
            <person name="Sanderfoot A."/>
            <person name="Schween G."/>
            <person name="Shiu S.-H."/>
            <person name="Stueber K."/>
            <person name="Theodoulou F.L."/>
            <person name="Tu H."/>
            <person name="Van de Peer Y."/>
            <person name="Verrier P.J."/>
            <person name="Waters E."/>
            <person name="Wood A."/>
            <person name="Yang L."/>
            <person name="Cove D."/>
            <person name="Cuming A."/>
            <person name="Hasebe M."/>
            <person name="Lucas S."/>
            <person name="Mishler D.B."/>
            <person name="Reski R."/>
            <person name="Grigoriev I."/>
            <person name="Quatrano R.S."/>
            <person name="Boore J.L."/>
        </authorList>
    </citation>
    <scope>NUCLEOTIDE SEQUENCE [LARGE SCALE GENOMIC DNA]</scope>
    <source>
        <strain evidence="2 3">cv. Gransden 2004</strain>
    </source>
</reference>
<dbReference type="FunCoup" id="A0A2K1JVB8">
    <property type="interactions" value="1944"/>
</dbReference>
<reference evidence="1 3" key="2">
    <citation type="journal article" date="2018" name="Plant J.">
        <title>The Physcomitrella patens chromosome-scale assembly reveals moss genome structure and evolution.</title>
        <authorList>
            <person name="Lang D."/>
            <person name="Ullrich K.K."/>
            <person name="Murat F."/>
            <person name="Fuchs J."/>
            <person name="Jenkins J."/>
            <person name="Haas F.B."/>
            <person name="Piednoel M."/>
            <person name="Gundlach H."/>
            <person name="Van Bel M."/>
            <person name="Meyberg R."/>
            <person name="Vives C."/>
            <person name="Morata J."/>
            <person name="Symeonidi A."/>
            <person name="Hiss M."/>
            <person name="Muchero W."/>
            <person name="Kamisugi Y."/>
            <person name="Saleh O."/>
            <person name="Blanc G."/>
            <person name="Decker E.L."/>
            <person name="van Gessel N."/>
            <person name="Grimwood J."/>
            <person name="Hayes R.D."/>
            <person name="Graham S.W."/>
            <person name="Gunter L.E."/>
            <person name="McDaniel S.F."/>
            <person name="Hoernstein S.N.W."/>
            <person name="Larsson A."/>
            <person name="Li F.W."/>
            <person name="Perroud P.F."/>
            <person name="Phillips J."/>
            <person name="Ranjan P."/>
            <person name="Rokshar D.S."/>
            <person name="Rothfels C.J."/>
            <person name="Schneider L."/>
            <person name="Shu S."/>
            <person name="Stevenson D.W."/>
            <person name="Thummler F."/>
            <person name="Tillich M."/>
            <person name="Villarreal Aguilar J.C."/>
            <person name="Widiez T."/>
            <person name="Wong G.K."/>
            <person name="Wymore A."/>
            <person name="Zhang Y."/>
            <person name="Zimmer A.D."/>
            <person name="Quatrano R.S."/>
            <person name="Mayer K.F.X."/>
            <person name="Goodstein D."/>
            <person name="Casacuberta J.M."/>
            <person name="Vandepoele K."/>
            <person name="Reski R."/>
            <person name="Cuming A.C."/>
            <person name="Tuskan G.A."/>
            <person name="Maumus F."/>
            <person name="Salse J."/>
            <person name="Schmutz J."/>
            <person name="Rensing S.A."/>
        </authorList>
    </citation>
    <scope>NUCLEOTIDE SEQUENCE [LARGE SCALE GENOMIC DNA]</scope>
    <source>
        <strain evidence="2 3">cv. Gransden 2004</strain>
    </source>
</reference>
<dbReference type="AlphaFoldDB" id="A0A2K1JVB8"/>
<organism evidence="1">
    <name type="scientific">Physcomitrium patens</name>
    <name type="common">Spreading-leaved earth moss</name>
    <name type="synonym">Physcomitrella patens</name>
    <dbReference type="NCBI Taxonomy" id="3218"/>
    <lineage>
        <taxon>Eukaryota</taxon>
        <taxon>Viridiplantae</taxon>
        <taxon>Streptophyta</taxon>
        <taxon>Embryophyta</taxon>
        <taxon>Bryophyta</taxon>
        <taxon>Bryophytina</taxon>
        <taxon>Bryopsida</taxon>
        <taxon>Funariidae</taxon>
        <taxon>Funariales</taxon>
        <taxon>Funariaceae</taxon>
        <taxon>Physcomitrium</taxon>
    </lineage>
</organism>
<proteinExistence type="predicted"/>
<dbReference type="EnsemblPlants" id="Pp3c11_19180V3.2">
    <property type="protein sequence ID" value="PAC:32959278.CDS.1"/>
    <property type="gene ID" value="Pp3c11_19180"/>
</dbReference>
<dbReference type="InParanoid" id="A0A2K1JVB8"/>
<dbReference type="Pfam" id="PF03266">
    <property type="entry name" value="NTPase_1"/>
    <property type="match status" value="1"/>
</dbReference>